<keyword evidence="5" id="KW-1133">Transmembrane helix</keyword>
<gene>
    <name evidence="6" type="ORF">K402DRAFT_335222</name>
</gene>
<dbReference type="PANTHER" id="PTHR31121">
    <property type="entry name" value="ALPHA-1,2 MANNOSYLTRANSFERASE KTR1"/>
    <property type="match status" value="1"/>
</dbReference>
<dbReference type="GO" id="GO:0006493">
    <property type="term" value="P:protein O-linked glycosylation"/>
    <property type="evidence" value="ECO:0007669"/>
    <property type="project" value="TreeGrafter"/>
</dbReference>
<dbReference type="InterPro" id="IPR029044">
    <property type="entry name" value="Nucleotide-diphossugar_trans"/>
</dbReference>
<feature type="transmembrane region" description="Helical" evidence="5">
    <location>
        <begin position="7"/>
        <end position="25"/>
    </location>
</feature>
<dbReference type="OrthoDB" id="439943at2759"/>
<dbReference type="SUPFAM" id="SSF53448">
    <property type="entry name" value="Nucleotide-diphospho-sugar transferases"/>
    <property type="match status" value="1"/>
</dbReference>
<dbReference type="Pfam" id="PF01793">
    <property type="entry name" value="Glyco_transf_15"/>
    <property type="match status" value="1"/>
</dbReference>
<keyword evidence="3 6" id="KW-0808">Transferase</keyword>
<proteinExistence type="inferred from homology"/>
<dbReference type="FunFam" id="3.90.550.10:FF:000051">
    <property type="entry name" value="Alpha-1,2-mannosyltransferase (Ktr4)"/>
    <property type="match status" value="1"/>
</dbReference>
<dbReference type="AlphaFoldDB" id="A0A6G1GWI2"/>
<keyword evidence="5" id="KW-0472">Membrane</keyword>
<keyword evidence="2" id="KW-0328">Glycosyltransferase</keyword>
<evidence type="ECO:0000313" key="6">
    <source>
        <dbReference type="EMBL" id="KAF1985098.1"/>
    </source>
</evidence>
<dbReference type="PANTHER" id="PTHR31121:SF6">
    <property type="entry name" value="ALPHA-1,2 MANNOSYLTRANSFERASE KTR1"/>
    <property type="match status" value="1"/>
</dbReference>
<accession>A0A6G1GWI2</accession>
<feature type="region of interest" description="Disordered" evidence="4">
    <location>
        <begin position="44"/>
        <end position="98"/>
    </location>
</feature>
<keyword evidence="5" id="KW-0812">Transmembrane</keyword>
<organism evidence="6 7">
    <name type="scientific">Aulographum hederae CBS 113979</name>
    <dbReference type="NCBI Taxonomy" id="1176131"/>
    <lineage>
        <taxon>Eukaryota</taxon>
        <taxon>Fungi</taxon>
        <taxon>Dikarya</taxon>
        <taxon>Ascomycota</taxon>
        <taxon>Pezizomycotina</taxon>
        <taxon>Dothideomycetes</taxon>
        <taxon>Pleosporomycetidae</taxon>
        <taxon>Aulographales</taxon>
        <taxon>Aulographaceae</taxon>
    </lineage>
</organism>
<keyword evidence="7" id="KW-1185">Reference proteome</keyword>
<name>A0A6G1GWI2_9PEZI</name>
<dbReference type="GO" id="GO:0000026">
    <property type="term" value="F:alpha-1,2-mannosyltransferase activity"/>
    <property type="evidence" value="ECO:0007669"/>
    <property type="project" value="TreeGrafter"/>
</dbReference>
<reference evidence="6" key="1">
    <citation type="journal article" date="2020" name="Stud. Mycol.">
        <title>101 Dothideomycetes genomes: a test case for predicting lifestyles and emergence of pathogens.</title>
        <authorList>
            <person name="Haridas S."/>
            <person name="Albert R."/>
            <person name="Binder M."/>
            <person name="Bloem J."/>
            <person name="Labutti K."/>
            <person name="Salamov A."/>
            <person name="Andreopoulos B."/>
            <person name="Baker S."/>
            <person name="Barry K."/>
            <person name="Bills G."/>
            <person name="Bluhm B."/>
            <person name="Cannon C."/>
            <person name="Castanera R."/>
            <person name="Culley D."/>
            <person name="Daum C."/>
            <person name="Ezra D."/>
            <person name="Gonzalez J."/>
            <person name="Henrissat B."/>
            <person name="Kuo A."/>
            <person name="Liang C."/>
            <person name="Lipzen A."/>
            <person name="Lutzoni F."/>
            <person name="Magnuson J."/>
            <person name="Mondo S."/>
            <person name="Nolan M."/>
            <person name="Ohm R."/>
            <person name="Pangilinan J."/>
            <person name="Park H.-J."/>
            <person name="Ramirez L."/>
            <person name="Alfaro M."/>
            <person name="Sun H."/>
            <person name="Tritt A."/>
            <person name="Yoshinaga Y."/>
            <person name="Zwiers L.-H."/>
            <person name="Turgeon B."/>
            <person name="Goodwin S."/>
            <person name="Spatafora J."/>
            <person name="Crous P."/>
            <person name="Grigoriev I."/>
        </authorList>
    </citation>
    <scope>NUCLEOTIDE SEQUENCE</scope>
    <source>
        <strain evidence="6">CBS 113979</strain>
    </source>
</reference>
<protein>
    <submittedName>
        <fullName evidence="6">Glycosyltransferase family 15 protein</fullName>
    </submittedName>
</protein>
<dbReference type="Proteomes" id="UP000800041">
    <property type="component" value="Unassembled WGS sequence"/>
</dbReference>
<evidence type="ECO:0000313" key="7">
    <source>
        <dbReference type="Proteomes" id="UP000800041"/>
    </source>
</evidence>
<evidence type="ECO:0000256" key="3">
    <source>
        <dbReference type="ARBA" id="ARBA00022679"/>
    </source>
</evidence>
<dbReference type="GO" id="GO:0000032">
    <property type="term" value="P:cell wall mannoprotein biosynthetic process"/>
    <property type="evidence" value="ECO:0007669"/>
    <property type="project" value="TreeGrafter"/>
</dbReference>
<dbReference type="GO" id="GO:0005794">
    <property type="term" value="C:Golgi apparatus"/>
    <property type="evidence" value="ECO:0007669"/>
    <property type="project" value="TreeGrafter"/>
</dbReference>
<evidence type="ECO:0000256" key="2">
    <source>
        <dbReference type="ARBA" id="ARBA00022676"/>
    </source>
</evidence>
<dbReference type="InterPro" id="IPR002685">
    <property type="entry name" value="Glyco_trans_15"/>
</dbReference>
<dbReference type="EMBL" id="ML977164">
    <property type="protein sequence ID" value="KAF1985098.1"/>
    <property type="molecule type" value="Genomic_DNA"/>
</dbReference>
<dbReference type="GO" id="GO:0016020">
    <property type="term" value="C:membrane"/>
    <property type="evidence" value="ECO:0007669"/>
    <property type="project" value="InterPro"/>
</dbReference>
<evidence type="ECO:0000256" key="4">
    <source>
        <dbReference type="SAM" id="MobiDB-lite"/>
    </source>
</evidence>
<evidence type="ECO:0000256" key="5">
    <source>
        <dbReference type="SAM" id="Phobius"/>
    </source>
</evidence>
<comment type="similarity">
    <text evidence="1">Belongs to the glycosyltransferase 15 family.</text>
</comment>
<evidence type="ECO:0000256" key="1">
    <source>
        <dbReference type="ARBA" id="ARBA00007677"/>
    </source>
</evidence>
<sequence length="422" mass="48833">MAGSQRYLRYIVFAFFCLVLIYFISSSSSAQIPNLQSASELLTDHGKQKPSNAQPDEVSGKASEADPDPLAVIKPAPPLSSGTTPKPADTLPPATVPGDRMNATFVTLARNSDVWEIAKSIRSIEDRFNRKFNYDWVFLNDAEFDDTFKKVTSSLISGKTKYGVIPKDHWSFPDFIDQDKAAKVRDQMREKKIIYGDSVSYRHMCRYESGFFFRHPLLMDYEWYWRVEPSIELFCDVNYDTFKFMADNNKKYSFVLSLYEYVETIPTLWDSVKGFMKEHPEHIQEGNGMKFLSDDGGNTYNHCHFWSNFEIGNLNWLRSPAYIDYFNKLDRDGGFFYERWGDAPVHSIAAGLMLKKDEIHFFNDIAYYHVPFTHCPTGEDYRMEHKCSCNPKDNFDWNGYSCTSRWYEMTGTPKPDGAREGN</sequence>
<dbReference type="GO" id="GO:0006487">
    <property type="term" value="P:protein N-linked glycosylation"/>
    <property type="evidence" value="ECO:0007669"/>
    <property type="project" value="TreeGrafter"/>
</dbReference>
<dbReference type="Gene3D" id="3.90.550.10">
    <property type="entry name" value="Spore Coat Polysaccharide Biosynthesis Protein SpsA, Chain A"/>
    <property type="match status" value="1"/>
</dbReference>